<dbReference type="RefSeq" id="WP_378987635.1">
    <property type="nucleotide sequence ID" value="NZ_JBHRVD010000001.1"/>
</dbReference>
<keyword evidence="3" id="KW-1185">Reference proteome</keyword>
<feature type="domain" description="Bacterial Ig-like" evidence="1">
    <location>
        <begin position="3173"/>
        <end position="3271"/>
    </location>
</feature>
<reference evidence="3" key="1">
    <citation type="journal article" date="2019" name="Int. J. Syst. Evol. Microbiol.">
        <title>The Global Catalogue of Microorganisms (GCM) 10K type strain sequencing project: providing services to taxonomists for standard genome sequencing and annotation.</title>
        <authorList>
            <consortium name="The Broad Institute Genomics Platform"/>
            <consortium name="The Broad Institute Genome Sequencing Center for Infectious Disease"/>
            <person name="Wu L."/>
            <person name="Ma J."/>
        </authorList>
    </citation>
    <scope>NUCLEOTIDE SEQUENCE [LARGE SCALE GENOMIC DNA]</scope>
    <source>
        <strain evidence="3">ICMP 19515</strain>
    </source>
</reference>
<feature type="domain" description="Bacterial Ig-like" evidence="1">
    <location>
        <begin position="11"/>
        <end position="102"/>
    </location>
</feature>
<dbReference type="Pfam" id="PF19078">
    <property type="entry name" value="Big_12"/>
    <property type="match status" value="5"/>
</dbReference>
<sequence>MVLDSAGHVPVSVNIVDSSLNDNDNNSVVTFTFLGPVTGFTSADVTATHGTLTDFVVIDASHYTAKFTAADGFDGLGSVSVTAGGYTDTAGNAGAAGGDTVSIDTSADLGPALALTIDAANLVTNNAEKTAVGFTVAGLDADATGVVTFTDASSNTVTVNVSANGSYSANLSALTDGPISSVLNVTDDAANTASANGAAIDLDTSADLGPALALTIDAANLVTNNAEKTAVGFTVAGLDADATGVVTFTDASSNTVTVNVSANGSYSANLSALTDGPISSVLNVTDDAANTASANGAAIDLDTSADLGPALALTIDAANLVTNNAEKTAVGFTVAGLDADATGVVTFTDASSNTVTVNVSANGSYSANLSALTDGPISSVLNVTDDAANTASANGAAIDLDTSADLGPALALTIDAANLVTNNAEKTAVGFTVAGLDADATGVVTFTDASSNTVTVNVSANGSYSANLSALTDGPISSVLNVTDDAANTASANGAAIDLDTSADLGPALALTIDAANLVTNNAEKTAVGFTVAGLDADATGVVTFTDASSNTVTVNVSANGSYSANLSALTDGPISSVLNVTDDAANTASANGAAIDLDTSADLGPALALTIDAANLVTNNAEKTAVGFTVAGLDADATGVVTFTDASSNTVTVNVSANGSYSANLSALTDGPISSVLNVTDDAANTASANGAAIDLDTSADLGPALALTIDAANLVTNNAEKTAVGFTVAGLDADATGVVTFTDASSNTVTVNVSANGSYSANLSALTDGPISSVLNVTDDAANTASANGAAIDLDTSADLGPALALTIDAANLVTNNAEKTAVGFTVAGLDADATGVVTFTDASSNTVTVNVSANGSYSANLSALTDGPISSVLNVTDDAANTASANGAAIDLDTSADLGPALALTIDAANLVTNNAEKTAVGFTVAGLDADATGVVTFTDASSNTVTVNVSANGSYSANLSALTDGPISSVLNVTDDAANTASANGAAIDLDTSADLGPALALTIDAANLVTNNAEKTAVGFTVAGLDADATGVVTFTDASSNTVTVNVSANGSYSANLSALTDGPISSVLNVTDDAANTASANGAAIDLDTSADLGPALALTIDAANLVTNNAEKTAVGFTVAGLDADATGVVTFTDASSNTVTVNVSANGSYSANLSALTDGPISSVLNVTDDAANTASANGAAIDLDTSADLGPALALTIDAANLVTNNAEKTAVGFTVAGLDADATGVVTFTDASSNTVTVNVSANGSYSANLSALTDGPISSVLNVTDDAANTASANGAAIDLDTSADLGPALALTIDAANLVTNNAEKTAVGFTVAGLDADATGVVTFTDASSNTVTVNVSANGSYSANLSALTDGPISSVLNVTDDAANTASANGAAIDLDTSADLGPALALTIDAANLVTNNAEKTAVGFTVAGLDADATGVVTFTDASSNTVTVNVSANGSYSANLSALTDGPISSVLNVTDDAANTASANGAAIDLDTSADLGPALALTIDAANLVTNNAEKTAVGFTVAGLDADATGVVTFTDASSNTVTVNVSANGSYSANLSALTDGPISSVLNVTDDAANTASANGAAIDLDTSADLGPALALTIDAANLVTNNAEKTAVGFTVAGLDADATGVVTFTDASSNTVTVNVSANGSYSANLSALTDGPISSVLNVTDDAANTASANGAAIDLDTSADLGPALALTIDAANLVTNNAEKTAVGFTVAGLDADATGVVTFTDASSNTVTVNVSANGSYSANLSALTDGPISSVLNVTDDAANTASANGAAIDLDTSADLGPALALTIDAANLVTNNAEKTAVGFTVAGLDADATGVVTFTDASSNTVTVNVSANGSYSANLSALTDGPISSVLNVTDDAANTASANGAAIDLDTSADLGPALALTIDAANLVTNNAEKTAVGFTVAGLDADATGVVTFTDASSNTVTVNVSANGSYSANLSALTDGPISSVLNVTDDAANTASANGAAIDLDTSADLGPALALTIDAANLVTNNAEKTAVGFTVAGLDADATGVVTFTDASSNTVTVNVSANGSYSANLSALTDGPISSVLNVTDDAANTASANGAAIDLDTSADLGPALALTIDAANLVTNNAEKTAVGFTVAGLDADATGVVTFTDASSNTVTVNVSANGSYSANLSALTDGPISSVLNVTDDAANTASANGAAIDLDTSADLGPALALTIDAANLVTNNAEKTAVGFTVAGLDADATGVVTFTDASSNTVTVNVSANGSYSANLSALTDGPISSVLNVTDDAANTASANGAAIDLDTSADLGPALALTIDAANLVTNNAEKTAVGFTVAGLDADATGVVTFTDASSNTVTVNVSANGSYSANLSALTDGPISSVLNVTDDAANTASANGAAIDLDTSADLGPALALTIDAANLVTNNAEKTAVGFTVAGLDADATGVVTFTDASSNTVTVNVSANGSYSANLSALTDGPISSVLNVTDDAANTASANGAAIDLDTSADLGPALALTIDAANLVTNNAEKTAVGFTVAGLDADATGVVTFTDASSNTVTVNVSANGSYSANLSALTDGPISSVLNVTDDAANTASANGAAIDLDTSADLGPALALTIDAANLVTNNAEKTAVGFTVAGLDADATGVVTFTDASSNTVTVNVSANGSYSANLSALTDGPISSVLNVTDDAANTASANGAAIDLDTSADLGPALALTIDAANLVTNNAEKTAVGFTVAGLDADATGVVTFTDASSNTVTVNVSANGSYSANLSALTDGPISSVLNVTDDAANTASANGAAIDLDTSADLGPALALTIDAANLVTNNAEKTAVGFTVAGLDADATGVVTFTDASSNTVTVNVSANGSYSANLSALTDGPISSVLNVTDDAANTASANGAAIDLDTSADLGPALALTIDAANLVTNNAEKTAVGFTVAGLDADATGVVTFTDASSNTVTVNVSANGSYSANLSALTDGPISSVLNVTDDAANTASANGAAIDLDTSADLGPALALTIDAANLVTNNAEKTAVGFTVAGLDADATGVVTFTDASSNTVTVNVSANGSYSANLSALTDGPISSVLNVTDDAANTASANGAAIDLDTSADLGPALALTIDAANLVTNNAEKTAVGFTVAGLDADATGVVTFTDASSNTVTVNVSANGSYSANLSALTDGPISSVLNVTDDAANTASANGAAIDLDTSAPSVVITDDEPNTANIAGGNVVYTFQFSEAVTGFDASDVTVANATKGLFTAIDADTYTLAVTPSAGFVGNMTVDVAAAAALDAAGNDSTAAAQSVQAVDTFAPTVSIGTDDSALKIGDVAHLTFTLSEPSTTFASGDVAVTGGTLSNFAGSGTSYTADFTPTLASTTTATINVAGSTFTDAAGNNNTAATQLSMTVDTVVPTVSIGINDTALTVGDVATVTFTFSEVPSNFTAADVSYDTTSATLGAITPTGDSKVFTATLTPIASINDPTNVITVGTSWQDPAGNAPTSSSNSVNYTVNTADSTPPTVTITGTSLGGTVGSTSTVTFQFSETVTGFDPSSATDVTLTRGTLSNIIHVDGDTWTATLTRTANGSVKVDVLAGSYTDSALNPGAAGSLGPLNPAGIAGEPINLALTDPSHEGALITVTVKDVPSGWTIDGATHNADGSWTIQTNGLQALTVTTPSEFTGAAVLDVSMTWINADGTTGSMSVADNVEAYTQGSPIFAWSGDDVLTGSSGNDLFVFSQPIGFDTVHNFDAAADQIDLIGYNGLASFSDLQTHIADDANGNAVIALGDGQSITLDGVHSGALTASNFVFDQTPVVNNSGTMTIGDGALLPLSGTINNTGLISLNSTGSETLLQVIQHGVTLQGGGQILLSDSAANVISGTGPDVTLVNVDNTISGAGQLGGGMLSLDNRGTIIATGSNALVIDTGGSVVSNSGTLEATGSGGLTITGGLANSGMLLANGGDIVIHGQVTGDGDAIIGNMSQLEFHAASSADVIFGADAAGTLRLDDSFDFSGSIAGMTNDDKIDLGDIWFSTGTSAVYQANQDGSAGTLTVSDGTHDATLHILGTYDAGSFTVADDGTGRTVVGYNPADDFHFV</sequence>
<accession>A0ABV7MIP9</accession>
<name>A0ABV7MIP9_9HYPH</name>
<comment type="caution">
    <text evidence="2">The sequence shown here is derived from an EMBL/GenBank/DDBJ whole genome shotgun (WGS) entry which is preliminary data.</text>
</comment>
<evidence type="ECO:0000259" key="1">
    <source>
        <dbReference type="Pfam" id="PF19078"/>
    </source>
</evidence>
<evidence type="ECO:0000313" key="2">
    <source>
        <dbReference type="EMBL" id="MFC3321575.1"/>
    </source>
</evidence>
<dbReference type="InterPro" id="IPR011049">
    <property type="entry name" value="Serralysin-like_metalloprot_C"/>
</dbReference>
<dbReference type="EMBL" id="JBHRVD010000001">
    <property type="protein sequence ID" value="MFC3321575.1"/>
    <property type="molecule type" value="Genomic_DNA"/>
</dbReference>
<organism evidence="2 3">
    <name type="scientific">Mesorhizobium cantuariense</name>
    <dbReference type="NCBI Taxonomy" id="1300275"/>
    <lineage>
        <taxon>Bacteria</taxon>
        <taxon>Pseudomonadati</taxon>
        <taxon>Pseudomonadota</taxon>
        <taxon>Alphaproteobacteria</taxon>
        <taxon>Hyphomicrobiales</taxon>
        <taxon>Phyllobacteriaceae</taxon>
        <taxon>Mesorhizobium</taxon>
    </lineage>
</organism>
<feature type="domain" description="Bacterial Ig-like" evidence="1">
    <location>
        <begin position="3372"/>
        <end position="3474"/>
    </location>
</feature>
<dbReference type="SUPFAM" id="SSF51120">
    <property type="entry name" value="beta-Roll"/>
    <property type="match status" value="1"/>
</dbReference>
<dbReference type="InterPro" id="IPR044048">
    <property type="entry name" value="Big_12"/>
</dbReference>
<evidence type="ECO:0000313" key="3">
    <source>
        <dbReference type="Proteomes" id="UP001595648"/>
    </source>
</evidence>
<dbReference type="PANTHER" id="PTHR34677:SF3">
    <property type="entry name" value="BACTERIAL IG-LIKE DOMAIN-CONTAINING PROTEIN"/>
    <property type="match status" value="1"/>
</dbReference>
<protein>
    <submittedName>
        <fullName evidence="2">Ig-like domain-containing protein</fullName>
    </submittedName>
</protein>
<dbReference type="PANTHER" id="PTHR34677">
    <property type="match status" value="1"/>
</dbReference>
<feature type="domain" description="Bacterial Ig-like" evidence="1">
    <location>
        <begin position="3478"/>
        <end position="3568"/>
    </location>
</feature>
<proteinExistence type="predicted"/>
<dbReference type="Proteomes" id="UP001595648">
    <property type="component" value="Unassembled WGS sequence"/>
</dbReference>
<feature type="domain" description="Bacterial Ig-like" evidence="1">
    <location>
        <begin position="3274"/>
        <end position="3370"/>
    </location>
</feature>
<gene>
    <name evidence="2" type="ORF">ACFOJ9_07265</name>
</gene>